<dbReference type="GO" id="GO:0016301">
    <property type="term" value="F:kinase activity"/>
    <property type="evidence" value="ECO:0007669"/>
    <property type="project" value="UniProtKB-KW"/>
</dbReference>
<evidence type="ECO:0000256" key="5">
    <source>
        <dbReference type="SAM" id="Coils"/>
    </source>
</evidence>
<dbReference type="PROSITE" id="PS51775">
    <property type="entry name" value="GTD_BINDING"/>
    <property type="match status" value="1"/>
</dbReference>
<evidence type="ECO:0000256" key="2">
    <source>
        <dbReference type="ARBA" id="ARBA00022692"/>
    </source>
</evidence>
<evidence type="ECO:0000313" key="9">
    <source>
        <dbReference type="Proteomes" id="UP000436088"/>
    </source>
</evidence>
<keyword evidence="9" id="KW-1185">Reference proteome</keyword>
<evidence type="ECO:0000313" key="8">
    <source>
        <dbReference type="EMBL" id="KAE8711240.1"/>
    </source>
</evidence>
<feature type="coiled-coil region" evidence="5">
    <location>
        <begin position="413"/>
        <end position="465"/>
    </location>
</feature>
<keyword evidence="2" id="KW-0812">Transmembrane</keyword>
<dbReference type="Pfam" id="PF04576">
    <property type="entry name" value="Zein-binding"/>
    <property type="match status" value="1"/>
</dbReference>
<evidence type="ECO:0000256" key="1">
    <source>
        <dbReference type="ARBA" id="ARBA00004370"/>
    </source>
</evidence>
<evidence type="ECO:0000256" key="4">
    <source>
        <dbReference type="ARBA" id="ARBA00023136"/>
    </source>
</evidence>
<dbReference type="GO" id="GO:0016020">
    <property type="term" value="C:membrane"/>
    <property type="evidence" value="ECO:0007669"/>
    <property type="project" value="UniProtKB-SubCell"/>
</dbReference>
<organism evidence="8 9">
    <name type="scientific">Hibiscus syriacus</name>
    <name type="common">Rose of Sharon</name>
    <dbReference type="NCBI Taxonomy" id="106335"/>
    <lineage>
        <taxon>Eukaryota</taxon>
        <taxon>Viridiplantae</taxon>
        <taxon>Streptophyta</taxon>
        <taxon>Embryophyta</taxon>
        <taxon>Tracheophyta</taxon>
        <taxon>Spermatophyta</taxon>
        <taxon>Magnoliopsida</taxon>
        <taxon>eudicotyledons</taxon>
        <taxon>Gunneridae</taxon>
        <taxon>Pentapetalae</taxon>
        <taxon>rosids</taxon>
        <taxon>malvids</taxon>
        <taxon>Malvales</taxon>
        <taxon>Malvaceae</taxon>
        <taxon>Malvoideae</taxon>
        <taxon>Hibiscus</taxon>
    </lineage>
</organism>
<proteinExistence type="predicted"/>
<dbReference type="PANTHER" id="PTHR31422">
    <property type="entry name" value="BNAANNG28530D PROTEIN"/>
    <property type="match status" value="1"/>
</dbReference>
<name>A0A6A3B2S3_HIBSY</name>
<feature type="domain" description="GTD-binding" evidence="7">
    <location>
        <begin position="9"/>
        <end position="107"/>
    </location>
</feature>
<evidence type="ECO:0000256" key="3">
    <source>
        <dbReference type="ARBA" id="ARBA00022989"/>
    </source>
</evidence>
<gene>
    <name evidence="8" type="ORF">F3Y22_tig00110299pilonHSYRG00024</name>
</gene>
<keyword evidence="3" id="KW-1133">Transmembrane helix</keyword>
<comment type="subcellular location">
    <subcellularLocation>
        <location evidence="1">Membrane</location>
    </subcellularLocation>
</comment>
<feature type="coiled-coil region" evidence="5">
    <location>
        <begin position="11"/>
        <end position="38"/>
    </location>
</feature>
<comment type="caution">
    <text evidence="8">The sequence shown here is derived from an EMBL/GenBank/DDBJ whole genome shotgun (WGS) entry which is preliminary data.</text>
</comment>
<evidence type="ECO:0000256" key="6">
    <source>
        <dbReference type="SAM" id="MobiDB-lite"/>
    </source>
</evidence>
<evidence type="ECO:0000259" key="7">
    <source>
        <dbReference type="PROSITE" id="PS51775"/>
    </source>
</evidence>
<feature type="region of interest" description="Disordered" evidence="6">
    <location>
        <begin position="164"/>
        <end position="186"/>
    </location>
</feature>
<feature type="compositionally biased region" description="Basic and acidic residues" evidence="6">
    <location>
        <begin position="164"/>
        <end position="174"/>
    </location>
</feature>
<keyword evidence="5" id="KW-0175">Coiled coil</keyword>
<dbReference type="Proteomes" id="UP000436088">
    <property type="component" value="Unassembled WGS sequence"/>
</dbReference>
<dbReference type="AlphaFoldDB" id="A0A6A3B2S3"/>
<dbReference type="PANTHER" id="PTHR31422:SF1">
    <property type="entry name" value="GTD-BINDING DOMAIN-CONTAINING PROTEIN"/>
    <property type="match status" value="1"/>
</dbReference>
<sequence>MATSPVKETDIMVLKETLRSQQQLLQKLYAELDVEREATATATNEAMSMILRLQGEKASMKMEASQYKRMAEEKISHTEESLAIFEELMYQKEMEISALEFQIEAYKYKLLSLGCDELDDIEKNFPENRFAERNDATRGEIEIYSTIRRLSSLPSLLPTDFSKVKSTSDGEKHANPMLESSSSIDARNLDSVVRDHGFDSRRSSPRSAEFNSYWEQIRILDEKVKEISDCKEVSTKKLPKIKVKPESQCTSPRAKLPPKCQKLKTSEDPSEKVTPSSANSAKSVHDVFEVHCKFEVPESSERKKSNEQKNKGKLYVEEDNRLKKPDLFMIGSPVDDDSDWSVKDDFQSVKPGKKGYKLRDEMNPDYESSAEYDTEWIKMTNLLSSNKGKRSCKLGDEPSDDCKSALLRPPSQLPSYRLELQQLAQRVEQLESRRTYTSHGISEGREDELNLLMQLSEQLNSIQSETSWRPNKSSPADEVSLLPLLELLTRNQLKQASVLQGIHMHPLGTEKTFGSIIGNNSVLVGFSSIHKDRVIRLRHLPHHRVPCAVPSPPVFSFFSDGGGALGGEPVKLPDLLKSSSPPFKIVNRALSKAFEWNFMVDQYCTEIEFYTRSEYGKKVQ</sequence>
<dbReference type="InterPro" id="IPR007656">
    <property type="entry name" value="GTD-bd"/>
</dbReference>
<feature type="region of interest" description="Disordered" evidence="6">
    <location>
        <begin position="242"/>
        <end position="280"/>
    </location>
</feature>
<dbReference type="GO" id="GO:0080115">
    <property type="term" value="F:myosin XI tail binding"/>
    <property type="evidence" value="ECO:0007669"/>
    <property type="project" value="UniProtKB-ARBA"/>
</dbReference>
<accession>A0A6A3B2S3</accession>
<keyword evidence="4" id="KW-0472">Membrane</keyword>
<dbReference type="EMBL" id="VEPZ02000917">
    <property type="protein sequence ID" value="KAE8711240.1"/>
    <property type="molecule type" value="Genomic_DNA"/>
</dbReference>
<reference evidence="8" key="1">
    <citation type="submission" date="2019-09" db="EMBL/GenBank/DDBJ databases">
        <title>Draft genome information of white flower Hibiscus syriacus.</title>
        <authorList>
            <person name="Kim Y.-M."/>
        </authorList>
    </citation>
    <scope>NUCLEOTIDE SEQUENCE [LARGE SCALE GENOMIC DNA]</scope>
    <source>
        <strain evidence="8">YM2019G1</strain>
    </source>
</reference>
<protein>
    <submittedName>
        <fullName evidence="8">Leucine-rich receptor-like protein kinase family protein</fullName>
    </submittedName>
</protein>